<dbReference type="GO" id="GO:0012505">
    <property type="term" value="C:endomembrane system"/>
    <property type="evidence" value="ECO:0007669"/>
    <property type="project" value="UniProtKB-SubCell"/>
</dbReference>
<evidence type="ECO:0000256" key="8">
    <source>
        <dbReference type="ARBA" id="ARBA00022692"/>
    </source>
</evidence>
<feature type="transmembrane region" description="Helical" evidence="14">
    <location>
        <begin position="111"/>
        <end position="130"/>
    </location>
</feature>
<evidence type="ECO:0000256" key="5">
    <source>
        <dbReference type="ARBA" id="ARBA00010810"/>
    </source>
</evidence>
<keyword evidence="7" id="KW-0808">Transferase</keyword>
<reference evidence="16" key="1">
    <citation type="journal article" date="2014" name="Front. Microbiol.">
        <title>High frequency of phylogenetically diverse reductive dehalogenase-homologous genes in deep subseafloor sedimentary metagenomes.</title>
        <authorList>
            <person name="Kawai M."/>
            <person name="Futagami T."/>
            <person name="Toyoda A."/>
            <person name="Takaki Y."/>
            <person name="Nishi S."/>
            <person name="Hori S."/>
            <person name="Arai W."/>
            <person name="Tsubouchi T."/>
            <person name="Morono Y."/>
            <person name="Uchiyama I."/>
            <person name="Ito T."/>
            <person name="Fujiyama A."/>
            <person name="Inagaki F."/>
            <person name="Takami H."/>
        </authorList>
    </citation>
    <scope>NUCLEOTIDE SEQUENCE</scope>
    <source>
        <strain evidence="16">Expedition CK06-06</strain>
    </source>
</reference>
<feature type="non-terminal residue" evidence="16">
    <location>
        <position position="258"/>
    </location>
</feature>
<evidence type="ECO:0000256" key="13">
    <source>
        <dbReference type="ARBA" id="ARBA00023211"/>
    </source>
</evidence>
<evidence type="ECO:0000256" key="6">
    <source>
        <dbReference type="ARBA" id="ARBA00022676"/>
    </source>
</evidence>
<feature type="non-terminal residue" evidence="16">
    <location>
        <position position="1"/>
    </location>
</feature>
<keyword evidence="12 14" id="KW-0472">Membrane</keyword>
<keyword evidence="11 14" id="KW-1133">Transmembrane helix</keyword>
<evidence type="ECO:0000256" key="1">
    <source>
        <dbReference type="ARBA" id="ARBA00001936"/>
    </source>
</evidence>
<feature type="transmembrane region" description="Helical" evidence="14">
    <location>
        <begin position="136"/>
        <end position="155"/>
    </location>
</feature>
<keyword evidence="13" id="KW-0464">Manganese</keyword>
<evidence type="ECO:0000256" key="14">
    <source>
        <dbReference type="SAM" id="Phobius"/>
    </source>
</evidence>
<protein>
    <recommendedName>
        <fullName evidence="15">Oligosaccharyl transferase STT3 N-terminal domain-containing protein</fullName>
    </recommendedName>
</protein>
<sequence length="258" mass="28326">IWVIGLGSPTQHTIEIVGAYFPAILGALVTVPVYFIGRELFNRTVGLLSAGLIAILPGQFLMRSLLGFTDHHIAEVLFSTTAALFLILAIKRAKEKETSFSHIRSRDWGNLRKPLIYALLAGLALGIYLISWTGGLLFVFILFAYMIIQYIIDHLRGKSTDYLCIIGVPMFLIALIIVIPFLNFLSYGELVIASLTIGILTFPVLSGVSRLMAYRNIKRAYYPLALAGLGLAGAGLLYLIDPSLYHSAVGRFSVFTPS</sequence>
<dbReference type="GO" id="GO:0004576">
    <property type="term" value="F:oligosaccharyl transferase activity"/>
    <property type="evidence" value="ECO:0007669"/>
    <property type="project" value="InterPro"/>
</dbReference>
<evidence type="ECO:0000256" key="12">
    <source>
        <dbReference type="ARBA" id="ARBA00023136"/>
    </source>
</evidence>
<evidence type="ECO:0000256" key="3">
    <source>
        <dbReference type="ARBA" id="ARBA00004127"/>
    </source>
</evidence>
<dbReference type="EMBL" id="BARS01035001">
    <property type="protein sequence ID" value="GAG14645.1"/>
    <property type="molecule type" value="Genomic_DNA"/>
</dbReference>
<dbReference type="InterPro" id="IPR048307">
    <property type="entry name" value="STT3_N"/>
</dbReference>
<dbReference type="Pfam" id="PF02516">
    <property type="entry name" value="STT3"/>
    <property type="match status" value="1"/>
</dbReference>
<evidence type="ECO:0000256" key="9">
    <source>
        <dbReference type="ARBA" id="ARBA00022723"/>
    </source>
</evidence>
<feature type="domain" description="Oligosaccharyl transferase STT3 N-terminal" evidence="15">
    <location>
        <begin position="16"/>
        <end position="211"/>
    </location>
</feature>
<keyword evidence="10" id="KW-0460">Magnesium</keyword>
<comment type="similarity">
    <text evidence="5">Belongs to the STT3 family.</text>
</comment>
<feature type="transmembrane region" description="Helical" evidence="14">
    <location>
        <begin position="190"/>
        <end position="208"/>
    </location>
</feature>
<evidence type="ECO:0000259" key="15">
    <source>
        <dbReference type="Pfam" id="PF02516"/>
    </source>
</evidence>
<gene>
    <name evidence="16" type="ORF">S01H1_54000</name>
</gene>
<keyword evidence="9" id="KW-0479">Metal-binding</keyword>
<evidence type="ECO:0000313" key="16">
    <source>
        <dbReference type="EMBL" id="GAG14645.1"/>
    </source>
</evidence>
<proteinExistence type="inferred from homology"/>
<evidence type="ECO:0000256" key="2">
    <source>
        <dbReference type="ARBA" id="ARBA00001946"/>
    </source>
</evidence>
<dbReference type="PANTHER" id="PTHR13872:SF1">
    <property type="entry name" value="DOLICHYL-DIPHOSPHOOLIGOSACCHARIDE--PROTEIN GLYCOSYLTRANSFERASE SUBUNIT STT3B"/>
    <property type="match status" value="1"/>
</dbReference>
<feature type="transmembrane region" description="Helical" evidence="14">
    <location>
        <begin position="162"/>
        <end position="184"/>
    </location>
</feature>
<comment type="cofactor">
    <cofactor evidence="1">
        <name>Mn(2+)</name>
        <dbReference type="ChEBI" id="CHEBI:29035"/>
    </cofactor>
</comment>
<dbReference type="AlphaFoldDB" id="X0V8Z2"/>
<accession>X0V8Z2</accession>
<dbReference type="InterPro" id="IPR003674">
    <property type="entry name" value="Oligo_trans_STT3"/>
</dbReference>
<evidence type="ECO:0000256" key="11">
    <source>
        <dbReference type="ARBA" id="ARBA00022989"/>
    </source>
</evidence>
<comment type="cofactor">
    <cofactor evidence="2">
        <name>Mg(2+)</name>
        <dbReference type="ChEBI" id="CHEBI:18420"/>
    </cofactor>
</comment>
<feature type="transmembrane region" description="Helical" evidence="14">
    <location>
        <begin position="16"/>
        <end position="37"/>
    </location>
</feature>
<keyword evidence="6" id="KW-0328">Glycosyltransferase</keyword>
<comment type="pathway">
    <text evidence="4">Protein modification; protein glycosylation.</text>
</comment>
<feature type="transmembrane region" description="Helical" evidence="14">
    <location>
        <begin position="72"/>
        <end position="90"/>
    </location>
</feature>
<keyword evidence="8 14" id="KW-0812">Transmembrane</keyword>
<dbReference type="GO" id="GO:0016020">
    <property type="term" value="C:membrane"/>
    <property type="evidence" value="ECO:0007669"/>
    <property type="project" value="InterPro"/>
</dbReference>
<comment type="caution">
    <text evidence="16">The sequence shown here is derived from an EMBL/GenBank/DDBJ whole genome shotgun (WGS) entry which is preliminary data.</text>
</comment>
<dbReference type="UniPathway" id="UPA00378"/>
<feature type="transmembrane region" description="Helical" evidence="14">
    <location>
        <begin position="220"/>
        <end position="240"/>
    </location>
</feature>
<evidence type="ECO:0000256" key="4">
    <source>
        <dbReference type="ARBA" id="ARBA00004922"/>
    </source>
</evidence>
<feature type="transmembrane region" description="Helical" evidence="14">
    <location>
        <begin position="44"/>
        <end position="66"/>
    </location>
</feature>
<evidence type="ECO:0000256" key="10">
    <source>
        <dbReference type="ARBA" id="ARBA00022842"/>
    </source>
</evidence>
<evidence type="ECO:0000256" key="7">
    <source>
        <dbReference type="ARBA" id="ARBA00022679"/>
    </source>
</evidence>
<organism evidence="16">
    <name type="scientific">marine sediment metagenome</name>
    <dbReference type="NCBI Taxonomy" id="412755"/>
    <lineage>
        <taxon>unclassified sequences</taxon>
        <taxon>metagenomes</taxon>
        <taxon>ecological metagenomes</taxon>
    </lineage>
</organism>
<dbReference type="PANTHER" id="PTHR13872">
    <property type="entry name" value="DOLICHYL-DIPHOSPHOOLIGOSACCHARIDE--PROTEIN GLYCOSYLTRANSFERASE SUBUNIT"/>
    <property type="match status" value="1"/>
</dbReference>
<comment type="subcellular location">
    <subcellularLocation>
        <location evidence="3">Endomembrane system</location>
        <topology evidence="3">Multi-pass membrane protein</topology>
    </subcellularLocation>
</comment>
<name>X0V8Z2_9ZZZZ</name>
<dbReference type="GO" id="GO:0046872">
    <property type="term" value="F:metal ion binding"/>
    <property type="evidence" value="ECO:0007669"/>
    <property type="project" value="UniProtKB-KW"/>
</dbReference>